<protein>
    <recommendedName>
        <fullName evidence="3">MepB family protein</fullName>
    </recommendedName>
</protein>
<dbReference type="Gene3D" id="3.40.1350.140">
    <property type="entry name" value="MepB-like"/>
    <property type="match status" value="1"/>
</dbReference>
<dbReference type="AlphaFoldDB" id="I0W906"/>
<evidence type="ECO:0008006" key="3">
    <source>
        <dbReference type="Google" id="ProtNLM"/>
    </source>
</evidence>
<proteinExistence type="predicted"/>
<dbReference type="PATRIC" id="fig|946077.3.peg.2222"/>
<dbReference type="EMBL" id="AJJU01000029">
    <property type="protein sequence ID" value="EID72872.1"/>
    <property type="molecule type" value="Genomic_DNA"/>
</dbReference>
<accession>I0W906</accession>
<dbReference type="PIRSF" id="PIRSF032285">
    <property type="entry name" value="UCP032285"/>
    <property type="match status" value="1"/>
</dbReference>
<keyword evidence="2" id="KW-1185">Reference proteome</keyword>
<evidence type="ECO:0000313" key="1">
    <source>
        <dbReference type="EMBL" id="EID72872.1"/>
    </source>
</evidence>
<sequence>MNFLLDHIKVNIYDRCELQVSNYRLESESKEYAACRFDLNGLHIISRNSKITTKKTGQFVTFWQRNGKGTIAPFHQYDYFNFFIVNVQNDDRIGQFVFPKTVLIKNGIISSDKKEGKRGFRIYPIWDNPDNKQAKAAQLWQLNHFYEIKDILDFNKIKELYNTY</sequence>
<dbReference type="RefSeq" id="WP_008240583.1">
    <property type="nucleotide sequence ID" value="NZ_AJJU01000029.1"/>
</dbReference>
<reference evidence="1 2" key="1">
    <citation type="journal article" date="2012" name="J. Bacteriol.">
        <title>Genome Sequence of the Halotolerant Bacterium Imtechella halotolerans K1T.</title>
        <authorList>
            <person name="Kumar S."/>
            <person name="Vikram S."/>
            <person name="Subramanian S."/>
            <person name="Raghava G.P."/>
            <person name="Pinnaka A.K."/>
        </authorList>
    </citation>
    <scope>NUCLEOTIDE SEQUENCE [LARGE SCALE GENOMIC DNA]</scope>
    <source>
        <strain evidence="1 2">K1</strain>
    </source>
</reference>
<dbReference type="InterPro" id="IPR011235">
    <property type="entry name" value="MepB-like"/>
</dbReference>
<evidence type="ECO:0000313" key="2">
    <source>
        <dbReference type="Proteomes" id="UP000005938"/>
    </source>
</evidence>
<dbReference type="InterPro" id="IPR038231">
    <property type="entry name" value="MepB-like_sf"/>
</dbReference>
<gene>
    <name evidence="1" type="ORF">W5A_11024</name>
</gene>
<comment type="caution">
    <text evidence="1">The sequence shown here is derived from an EMBL/GenBank/DDBJ whole genome shotgun (WGS) entry which is preliminary data.</text>
</comment>
<dbReference type="STRING" id="946077.W5A_11024"/>
<dbReference type="OrthoDB" id="4954833at2"/>
<dbReference type="Pfam" id="PF08877">
    <property type="entry name" value="MepB-like"/>
    <property type="match status" value="1"/>
</dbReference>
<name>I0W906_9FLAO</name>
<dbReference type="eggNOG" id="COG4815">
    <property type="taxonomic scope" value="Bacteria"/>
</dbReference>
<organism evidence="1 2">
    <name type="scientific">Imtechella halotolerans K1</name>
    <dbReference type="NCBI Taxonomy" id="946077"/>
    <lineage>
        <taxon>Bacteria</taxon>
        <taxon>Pseudomonadati</taxon>
        <taxon>Bacteroidota</taxon>
        <taxon>Flavobacteriia</taxon>
        <taxon>Flavobacteriales</taxon>
        <taxon>Flavobacteriaceae</taxon>
        <taxon>Imtechella</taxon>
    </lineage>
</organism>
<dbReference type="Proteomes" id="UP000005938">
    <property type="component" value="Unassembled WGS sequence"/>
</dbReference>